<accession>A0ABP9Y867</accession>
<evidence type="ECO:0000256" key="1">
    <source>
        <dbReference type="SAM" id="MobiDB-lite"/>
    </source>
</evidence>
<keyword evidence="3" id="KW-1185">Reference proteome</keyword>
<evidence type="ECO:0000313" key="3">
    <source>
        <dbReference type="Proteomes" id="UP001476247"/>
    </source>
</evidence>
<sequence length="104" mass="11876">MNPSENNSNDHAESSYPATSPKQQRIYNIRNAAIEAEVAEEVRLMVANLRSLNTIRTLTARYNAEQLVQVANYYLSKKKMAGDALRDRMTFLLSHMMKLRGETL</sequence>
<feature type="region of interest" description="Disordered" evidence="1">
    <location>
        <begin position="1"/>
        <end position="22"/>
    </location>
</feature>
<gene>
    <name evidence="2" type="ORF">HPULCUR_008637</name>
</gene>
<reference evidence="2 3" key="1">
    <citation type="submission" date="2024-04" db="EMBL/GenBank/DDBJ databases">
        <title>genome sequences of Mucor flavus KT1a and Helicostylum pulchrum KT1b strains isolation_sourced from the surface of a dry-aged beef.</title>
        <authorList>
            <person name="Toyotome T."/>
            <person name="Hosono M."/>
            <person name="Torimaru M."/>
            <person name="Fukuda K."/>
            <person name="Mikami N."/>
        </authorList>
    </citation>
    <scope>NUCLEOTIDE SEQUENCE [LARGE SCALE GENOMIC DNA]</scope>
    <source>
        <strain evidence="2 3">KT1b</strain>
    </source>
</reference>
<evidence type="ECO:0000313" key="2">
    <source>
        <dbReference type="EMBL" id="GAA5803161.1"/>
    </source>
</evidence>
<protein>
    <submittedName>
        <fullName evidence="2">Uncharacterized protein</fullName>
    </submittedName>
</protein>
<organism evidence="2 3">
    <name type="scientific">Helicostylum pulchrum</name>
    <dbReference type="NCBI Taxonomy" id="562976"/>
    <lineage>
        <taxon>Eukaryota</taxon>
        <taxon>Fungi</taxon>
        <taxon>Fungi incertae sedis</taxon>
        <taxon>Mucoromycota</taxon>
        <taxon>Mucoromycotina</taxon>
        <taxon>Mucoromycetes</taxon>
        <taxon>Mucorales</taxon>
        <taxon>Mucorineae</taxon>
        <taxon>Mucoraceae</taxon>
        <taxon>Helicostylum</taxon>
    </lineage>
</organism>
<dbReference type="EMBL" id="BAABUJ010000026">
    <property type="protein sequence ID" value="GAA5803161.1"/>
    <property type="molecule type" value="Genomic_DNA"/>
</dbReference>
<proteinExistence type="predicted"/>
<dbReference type="Proteomes" id="UP001476247">
    <property type="component" value="Unassembled WGS sequence"/>
</dbReference>
<comment type="caution">
    <text evidence="2">The sequence shown here is derived from an EMBL/GenBank/DDBJ whole genome shotgun (WGS) entry which is preliminary data.</text>
</comment>
<name>A0ABP9Y867_9FUNG</name>